<dbReference type="EMBL" id="JBBWUH010000016">
    <property type="protein sequence ID" value="KAK8151767.1"/>
    <property type="molecule type" value="Genomic_DNA"/>
</dbReference>
<name>A0ABR1XF61_9PEZI</name>
<feature type="region of interest" description="Disordered" evidence="1">
    <location>
        <begin position="181"/>
        <end position="210"/>
    </location>
</feature>
<evidence type="ECO:0000313" key="3">
    <source>
        <dbReference type="Proteomes" id="UP001456524"/>
    </source>
</evidence>
<proteinExistence type="predicted"/>
<evidence type="ECO:0000313" key="2">
    <source>
        <dbReference type="EMBL" id="KAK8151767.1"/>
    </source>
</evidence>
<evidence type="ECO:0000256" key="1">
    <source>
        <dbReference type="SAM" id="MobiDB-lite"/>
    </source>
</evidence>
<comment type="caution">
    <text evidence="2">The sequence shown here is derived from an EMBL/GenBank/DDBJ whole genome shotgun (WGS) entry which is preliminary data.</text>
</comment>
<protein>
    <submittedName>
        <fullName evidence="2">Uncharacterized protein</fullName>
    </submittedName>
</protein>
<sequence>MRGVQARPRPFTSFAPSLLGPGWILHRRLHGRSPELVRRKGKVAKNMHWRPEEDAGSDFAELCALRQTSESPLNDSCAEFRGLTVVVGWVTNRQNLRGGRLRLHLPPSREQCPVEAVLRRQPSASPDSGLGLRFQAADNATAGWMERAGWPSTSSRIGGSPLALHFLYTPPSSPTFLPHIDPHDDSRGRSKLLRVSSDAGVGSATATLRR</sequence>
<dbReference type="Proteomes" id="UP001456524">
    <property type="component" value="Unassembled WGS sequence"/>
</dbReference>
<keyword evidence="3" id="KW-1185">Reference proteome</keyword>
<organism evidence="2 3">
    <name type="scientific">Phyllosticta citrichinensis</name>
    <dbReference type="NCBI Taxonomy" id="1130410"/>
    <lineage>
        <taxon>Eukaryota</taxon>
        <taxon>Fungi</taxon>
        <taxon>Dikarya</taxon>
        <taxon>Ascomycota</taxon>
        <taxon>Pezizomycotina</taxon>
        <taxon>Dothideomycetes</taxon>
        <taxon>Dothideomycetes incertae sedis</taxon>
        <taxon>Botryosphaeriales</taxon>
        <taxon>Phyllostictaceae</taxon>
        <taxon>Phyllosticta</taxon>
    </lineage>
</organism>
<gene>
    <name evidence="2" type="ORF">IWX90DRAFT_90874</name>
</gene>
<reference evidence="2 3" key="1">
    <citation type="journal article" date="2022" name="G3 (Bethesda)">
        <title>Enemy or ally: a genomic approach to elucidate the lifestyle of Phyllosticta citrichinaensis.</title>
        <authorList>
            <person name="Buijs V.A."/>
            <person name="Groenewald J.Z."/>
            <person name="Haridas S."/>
            <person name="LaButti K.M."/>
            <person name="Lipzen A."/>
            <person name="Martin F.M."/>
            <person name="Barry K."/>
            <person name="Grigoriev I.V."/>
            <person name="Crous P.W."/>
            <person name="Seidl M.F."/>
        </authorList>
    </citation>
    <scope>NUCLEOTIDE SEQUENCE [LARGE SCALE GENOMIC DNA]</scope>
    <source>
        <strain evidence="2 3">CBS 129764</strain>
    </source>
</reference>
<accession>A0ABR1XF61</accession>